<dbReference type="OrthoDB" id="9127033at2"/>
<evidence type="ECO:0000256" key="4">
    <source>
        <dbReference type="ARBA" id="ARBA00023125"/>
    </source>
</evidence>
<dbReference type="InterPro" id="IPR036388">
    <property type="entry name" value="WH-like_DNA-bd_sf"/>
</dbReference>
<dbReference type="SUPFAM" id="SSF52172">
    <property type="entry name" value="CheY-like"/>
    <property type="match status" value="1"/>
</dbReference>
<gene>
    <name evidence="10" type="ORF">EWU20_08225</name>
</gene>
<dbReference type="Proteomes" id="UP000293583">
    <property type="component" value="Unassembled WGS sequence"/>
</dbReference>
<dbReference type="Pfam" id="PF00072">
    <property type="entry name" value="Response_reg"/>
    <property type="match status" value="1"/>
</dbReference>
<dbReference type="PROSITE" id="PS50110">
    <property type="entry name" value="RESPONSE_REGULATORY"/>
    <property type="match status" value="1"/>
</dbReference>
<proteinExistence type="predicted"/>
<protein>
    <submittedName>
        <fullName evidence="10">Response regulator</fullName>
    </submittedName>
</protein>
<dbReference type="InterPro" id="IPR014710">
    <property type="entry name" value="RmlC-like_jellyroll"/>
</dbReference>
<dbReference type="InterPro" id="IPR011006">
    <property type="entry name" value="CheY-like_superfamily"/>
</dbReference>
<accession>A0A4Q9BBX1</accession>
<dbReference type="GO" id="GO:0006355">
    <property type="term" value="P:regulation of DNA-templated transcription"/>
    <property type="evidence" value="ECO:0007669"/>
    <property type="project" value="InterPro"/>
</dbReference>
<dbReference type="Pfam" id="PF13545">
    <property type="entry name" value="HTH_Crp_2"/>
    <property type="match status" value="1"/>
</dbReference>
<dbReference type="InterPro" id="IPR039420">
    <property type="entry name" value="WalR-like"/>
</dbReference>
<keyword evidence="1 6" id="KW-0597">Phosphoprotein</keyword>
<keyword evidence="2" id="KW-0902">Two-component regulatory system</keyword>
<name>A0A4Q9BBX1_9BACT</name>
<dbReference type="Pfam" id="PF00027">
    <property type="entry name" value="cNMP_binding"/>
    <property type="match status" value="1"/>
</dbReference>
<evidence type="ECO:0000256" key="6">
    <source>
        <dbReference type="PROSITE-ProRule" id="PRU00169"/>
    </source>
</evidence>
<dbReference type="PROSITE" id="PS50042">
    <property type="entry name" value="CNMP_BINDING_3"/>
    <property type="match status" value="1"/>
</dbReference>
<dbReference type="InterPro" id="IPR018490">
    <property type="entry name" value="cNMP-bd_dom_sf"/>
</dbReference>
<evidence type="ECO:0000256" key="1">
    <source>
        <dbReference type="ARBA" id="ARBA00022553"/>
    </source>
</evidence>
<feature type="domain" description="Cyclic nucleotide-binding" evidence="7">
    <location>
        <begin position="164"/>
        <end position="242"/>
    </location>
</feature>
<evidence type="ECO:0000256" key="5">
    <source>
        <dbReference type="ARBA" id="ARBA00023163"/>
    </source>
</evidence>
<dbReference type="GO" id="GO:0000976">
    <property type="term" value="F:transcription cis-regulatory region binding"/>
    <property type="evidence" value="ECO:0007669"/>
    <property type="project" value="TreeGrafter"/>
</dbReference>
<dbReference type="CDD" id="cd17574">
    <property type="entry name" value="REC_OmpR"/>
    <property type="match status" value="1"/>
</dbReference>
<dbReference type="PANTHER" id="PTHR48111:SF1">
    <property type="entry name" value="TWO-COMPONENT RESPONSE REGULATOR ORR33"/>
    <property type="match status" value="1"/>
</dbReference>
<dbReference type="SMART" id="SM00100">
    <property type="entry name" value="cNMP"/>
    <property type="match status" value="1"/>
</dbReference>
<evidence type="ECO:0000313" key="10">
    <source>
        <dbReference type="EMBL" id="TBH73347.1"/>
    </source>
</evidence>
<dbReference type="GO" id="GO:0005829">
    <property type="term" value="C:cytosol"/>
    <property type="evidence" value="ECO:0007669"/>
    <property type="project" value="TreeGrafter"/>
</dbReference>
<keyword evidence="4" id="KW-0238">DNA-binding</keyword>
<dbReference type="GO" id="GO:0000156">
    <property type="term" value="F:phosphorelay response regulator activity"/>
    <property type="evidence" value="ECO:0007669"/>
    <property type="project" value="TreeGrafter"/>
</dbReference>
<dbReference type="SUPFAM" id="SSF46785">
    <property type="entry name" value="Winged helix' DNA-binding domain"/>
    <property type="match status" value="1"/>
</dbReference>
<evidence type="ECO:0000259" key="9">
    <source>
        <dbReference type="PROSITE" id="PS51063"/>
    </source>
</evidence>
<feature type="domain" description="Response regulatory" evidence="8">
    <location>
        <begin position="4"/>
        <end position="120"/>
    </location>
</feature>
<dbReference type="SMART" id="SM00419">
    <property type="entry name" value="HTH_CRP"/>
    <property type="match status" value="1"/>
</dbReference>
<dbReference type="Gene3D" id="1.10.10.10">
    <property type="entry name" value="Winged helix-like DNA-binding domain superfamily/Winged helix DNA-binding domain"/>
    <property type="match status" value="1"/>
</dbReference>
<keyword evidence="3" id="KW-0805">Transcription regulation</keyword>
<dbReference type="AlphaFoldDB" id="A0A4Q9BBX1"/>
<comment type="caution">
    <text evidence="10">The sequence shown here is derived from an EMBL/GenBank/DDBJ whole genome shotgun (WGS) entry which is preliminary data.</text>
</comment>
<dbReference type="Gene3D" id="3.40.50.2300">
    <property type="match status" value="1"/>
</dbReference>
<evidence type="ECO:0000313" key="11">
    <source>
        <dbReference type="Proteomes" id="UP000293583"/>
    </source>
</evidence>
<evidence type="ECO:0000256" key="3">
    <source>
        <dbReference type="ARBA" id="ARBA00023015"/>
    </source>
</evidence>
<evidence type="ECO:0000259" key="7">
    <source>
        <dbReference type="PROSITE" id="PS50042"/>
    </source>
</evidence>
<feature type="modified residue" description="4-aspartylphosphate" evidence="6">
    <location>
        <position position="53"/>
    </location>
</feature>
<dbReference type="SUPFAM" id="SSF51206">
    <property type="entry name" value="cAMP-binding domain-like"/>
    <property type="match status" value="1"/>
</dbReference>
<dbReference type="EMBL" id="SEWY01000003">
    <property type="protein sequence ID" value="TBH73347.1"/>
    <property type="molecule type" value="Genomic_DNA"/>
</dbReference>
<dbReference type="RefSeq" id="WP_130923436.1">
    <property type="nucleotide sequence ID" value="NZ_JAANOM010000003.1"/>
</dbReference>
<sequence>MSKRILIIEDSVDIRENTAELLELSGFTVETASDGLEGVRLARSWNPDLVICDIMMPNLDGFGVLQVFSSQTELSSIPFIFLTAKTDRSDMRKGMEMGADDYLTKPFQEVELLKAIEARLKKSKTLAPVLESVSDLKAVHEALAFLDLTTWTGEKKTQTHAKKQVIYAEGDHPIRLYYLAKGKVKTYHTNKDGKYFITSFIQEGEFFGFVDILENQAYRESAEALEESQIISVSAVDFQQRLKENIHLEVFFRKALTSYLLKNEKLLVEMAYQSLRMRVAMVLVELAETYGSNTSEPLIIKLSREDLASRVGTATESVIRTLSDFKKEGYLDVKGGEMTLKNIEGLAKLKY</sequence>
<dbReference type="InterPro" id="IPR036390">
    <property type="entry name" value="WH_DNA-bd_sf"/>
</dbReference>
<feature type="domain" description="HTH crp-type" evidence="9">
    <location>
        <begin position="273"/>
        <end position="344"/>
    </location>
</feature>
<keyword evidence="11" id="KW-1185">Reference proteome</keyword>
<dbReference type="InterPro" id="IPR001789">
    <property type="entry name" value="Sig_transdc_resp-reg_receiver"/>
</dbReference>
<organism evidence="10 11">
    <name type="scientific">Aquirufa antheringensis</name>
    <dbReference type="NCBI Taxonomy" id="2516559"/>
    <lineage>
        <taxon>Bacteria</taxon>
        <taxon>Pseudomonadati</taxon>
        <taxon>Bacteroidota</taxon>
        <taxon>Cytophagia</taxon>
        <taxon>Cytophagales</taxon>
        <taxon>Flectobacillaceae</taxon>
        <taxon>Aquirufa</taxon>
    </lineage>
</organism>
<reference evidence="10 11" key="1">
    <citation type="submission" date="2019-02" db="EMBL/GenBank/DDBJ databases">
        <title>Genome of a new Bacteroidetes strain.</title>
        <authorList>
            <person name="Pitt A."/>
        </authorList>
    </citation>
    <scope>NUCLEOTIDE SEQUENCE [LARGE SCALE GENOMIC DNA]</scope>
    <source>
        <strain evidence="10 11">103A-SOEBACH</strain>
    </source>
</reference>
<dbReference type="Gene3D" id="2.60.120.10">
    <property type="entry name" value="Jelly Rolls"/>
    <property type="match status" value="1"/>
</dbReference>
<dbReference type="PROSITE" id="PS51063">
    <property type="entry name" value="HTH_CRP_2"/>
    <property type="match status" value="1"/>
</dbReference>
<dbReference type="PANTHER" id="PTHR48111">
    <property type="entry name" value="REGULATOR OF RPOS"/>
    <property type="match status" value="1"/>
</dbReference>
<evidence type="ECO:0000259" key="8">
    <source>
        <dbReference type="PROSITE" id="PS50110"/>
    </source>
</evidence>
<evidence type="ECO:0000256" key="2">
    <source>
        <dbReference type="ARBA" id="ARBA00023012"/>
    </source>
</evidence>
<dbReference type="InterPro" id="IPR000595">
    <property type="entry name" value="cNMP-bd_dom"/>
</dbReference>
<dbReference type="SMART" id="SM00448">
    <property type="entry name" value="REC"/>
    <property type="match status" value="1"/>
</dbReference>
<keyword evidence="5" id="KW-0804">Transcription</keyword>
<dbReference type="GO" id="GO:0032993">
    <property type="term" value="C:protein-DNA complex"/>
    <property type="evidence" value="ECO:0007669"/>
    <property type="project" value="TreeGrafter"/>
</dbReference>
<dbReference type="CDD" id="cd00038">
    <property type="entry name" value="CAP_ED"/>
    <property type="match status" value="1"/>
</dbReference>
<dbReference type="InterPro" id="IPR012318">
    <property type="entry name" value="HTH_CRP"/>
</dbReference>